<dbReference type="EnsemblProtists" id="EKX31366">
    <property type="protein sequence ID" value="EKX31366"/>
    <property type="gene ID" value="GUITHDRAFT_156616"/>
</dbReference>
<proteinExistence type="predicted"/>
<sequence length="261" mass="30037">MKEMRELVAVVDSFCKWSGLQINNKKSEITSFDYARKGEVPGANKITVMGEPVEALPATKPFKYLGYRISLWKEERRRIKGCPFTWGERAYVFEKTKELIKNISSSSYTPAQKFYLVKVGILNVFRYSAVMTGWTWRDLQELDQLWIRAFKQALGLSKSTGNGIFYLPTENGGLQVPHPAPILGRAALRYIVFKQGGDIQDRLISKLRNWLAEWGCQTILELQREMNFRTLERDVVRGPEALAVWLAEKLNTRISWAHIEA</sequence>
<evidence type="ECO:0000313" key="2">
    <source>
        <dbReference type="EnsemblProtists" id="EKX31366"/>
    </source>
</evidence>
<keyword evidence="3" id="KW-1185">Reference proteome</keyword>
<dbReference type="Proteomes" id="UP000011087">
    <property type="component" value="Unassembled WGS sequence"/>
</dbReference>
<dbReference type="AlphaFoldDB" id="L1I568"/>
<reference evidence="3" key="2">
    <citation type="submission" date="2012-11" db="EMBL/GenBank/DDBJ databases">
        <authorList>
            <person name="Kuo A."/>
            <person name="Curtis B.A."/>
            <person name="Tanifuji G."/>
            <person name="Burki F."/>
            <person name="Gruber A."/>
            <person name="Irimia M."/>
            <person name="Maruyama S."/>
            <person name="Arias M.C."/>
            <person name="Ball S.G."/>
            <person name="Gile G.H."/>
            <person name="Hirakawa Y."/>
            <person name="Hopkins J.F."/>
            <person name="Rensing S.A."/>
            <person name="Schmutz J."/>
            <person name="Symeonidi A."/>
            <person name="Elias M."/>
            <person name="Eveleigh R.J."/>
            <person name="Herman E.K."/>
            <person name="Klute M.J."/>
            <person name="Nakayama T."/>
            <person name="Obornik M."/>
            <person name="Reyes-Prieto A."/>
            <person name="Armbrust E.V."/>
            <person name="Aves S.J."/>
            <person name="Beiko R.G."/>
            <person name="Coutinho P."/>
            <person name="Dacks J.B."/>
            <person name="Durnford D.G."/>
            <person name="Fast N.M."/>
            <person name="Green B.R."/>
            <person name="Grisdale C."/>
            <person name="Hempe F."/>
            <person name="Henrissat B."/>
            <person name="Hoppner M.P."/>
            <person name="Ishida K.-I."/>
            <person name="Kim E."/>
            <person name="Koreny L."/>
            <person name="Kroth P.G."/>
            <person name="Liu Y."/>
            <person name="Malik S.-B."/>
            <person name="Maier U.G."/>
            <person name="McRose D."/>
            <person name="Mock T."/>
            <person name="Neilson J.A."/>
            <person name="Onodera N.T."/>
            <person name="Poole A.M."/>
            <person name="Pritham E.J."/>
            <person name="Richards T.A."/>
            <person name="Rocap G."/>
            <person name="Roy S.W."/>
            <person name="Sarai C."/>
            <person name="Schaack S."/>
            <person name="Shirato S."/>
            <person name="Slamovits C.H."/>
            <person name="Spencer D.F."/>
            <person name="Suzuki S."/>
            <person name="Worden A.Z."/>
            <person name="Zauner S."/>
            <person name="Barry K."/>
            <person name="Bell C."/>
            <person name="Bharti A.K."/>
            <person name="Crow J.A."/>
            <person name="Grimwood J."/>
            <person name="Kramer R."/>
            <person name="Lindquist E."/>
            <person name="Lucas S."/>
            <person name="Salamov A."/>
            <person name="McFadden G.I."/>
            <person name="Lane C.E."/>
            <person name="Keeling P.J."/>
            <person name="Gray M.W."/>
            <person name="Grigoriev I.V."/>
            <person name="Archibald J.M."/>
        </authorList>
    </citation>
    <scope>NUCLEOTIDE SEQUENCE</scope>
    <source>
        <strain evidence="3">CCMP2712</strain>
    </source>
</reference>
<protein>
    <recommendedName>
        <fullName evidence="4">Reverse transcriptase domain-containing protein</fullName>
    </recommendedName>
</protein>
<evidence type="ECO:0000313" key="1">
    <source>
        <dbReference type="EMBL" id="EKX31366.1"/>
    </source>
</evidence>
<dbReference type="KEGG" id="gtt:GUITHDRAFT_156616"/>
<feature type="non-terminal residue" evidence="1">
    <location>
        <position position="261"/>
    </location>
</feature>
<dbReference type="EMBL" id="JH993293">
    <property type="protein sequence ID" value="EKX31366.1"/>
    <property type="molecule type" value="Genomic_DNA"/>
</dbReference>
<reference evidence="1 3" key="1">
    <citation type="journal article" date="2012" name="Nature">
        <title>Algal genomes reveal evolutionary mosaicism and the fate of nucleomorphs.</title>
        <authorList>
            <consortium name="DOE Joint Genome Institute"/>
            <person name="Curtis B.A."/>
            <person name="Tanifuji G."/>
            <person name="Burki F."/>
            <person name="Gruber A."/>
            <person name="Irimia M."/>
            <person name="Maruyama S."/>
            <person name="Arias M.C."/>
            <person name="Ball S.G."/>
            <person name="Gile G.H."/>
            <person name="Hirakawa Y."/>
            <person name="Hopkins J.F."/>
            <person name="Kuo A."/>
            <person name="Rensing S.A."/>
            <person name="Schmutz J."/>
            <person name="Symeonidi A."/>
            <person name="Elias M."/>
            <person name="Eveleigh R.J."/>
            <person name="Herman E.K."/>
            <person name="Klute M.J."/>
            <person name="Nakayama T."/>
            <person name="Obornik M."/>
            <person name="Reyes-Prieto A."/>
            <person name="Armbrust E.V."/>
            <person name="Aves S.J."/>
            <person name="Beiko R.G."/>
            <person name="Coutinho P."/>
            <person name="Dacks J.B."/>
            <person name="Durnford D.G."/>
            <person name="Fast N.M."/>
            <person name="Green B.R."/>
            <person name="Grisdale C.J."/>
            <person name="Hempel F."/>
            <person name="Henrissat B."/>
            <person name="Hoppner M.P."/>
            <person name="Ishida K."/>
            <person name="Kim E."/>
            <person name="Koreny L."/>
            <person name="Kroth P.G."/>
            <person name="Liu Y."/>
            <person name="Malik S.B."/>
            <person name="Maier U.G."/>
            <person name="McRose D."/>
            <person name="Mock T."/>
            <person name="Neilson J.A."/>
            <person name="Onodera N.T."/>
            <person name="Poole A.M."/>
            <person name="Pritham E.J."/>
            <person name="Richards T.A."/>
            <person name="Rocap G."/>
            <person name="Roy S.W."/>
            <person name="Sarai C."/>
            <person name="Schaack S."/>
            <person name="Shirato S."/>
            <person name="Slamovits C.H."/>
            <person name="Spencer D.F."/>
            <person name="Suzuki S."/>
            <person name="Worden A.Z."/>
            <person name="Zauner S."/>
            <person name="Barry K."/>
            <person name="Bell C."/>
            <person name="Bharti A.K."/>
            <person name="Crow J.A."/>
            <person name="Grimwood J."/>
            <person name="Kramer R."/>
            <person name="Lindquist E."/>
            <person name="Lucas S."/>
            <person name="Salamov A."/>
            <person name="McFadden G.I."/>
            <person name="Lane C.E."/>
            <person name="Keeling P.J."/>
            <person name="Gray M.W."/>
            <person name="Grigoriev I.V."/>
            <person name="Archibald J.M."/>
        </authorList>
    </citation>
    <scope>NUCLEOTIDE SEQUENCE</scope>
    <source>
        <strain evidence="1 3">CCMP2712</strain>
    </source>
</reference>
<dbReference type="GeneID" id="17288086"/>
<dbReference type="HOGENOM" id="CLU_1168505_0_0_1"/>
<accession>L1I568</accession>
<evidence type="ECO:0008006" key="4">
    <source>
        <dbReference type="Google" id="ProtNLM"/>
    </source>
</evidence>
<dbReference type="RefSeq" id="XP_005818346.1">
    <property type="nucleotide sequence ID" value="XM_005818289.1"/>
</dbReference>
<evidence type="ECO:0000313" key="3">
    <source>
        <dbReference type="Proteomes" id="UP000011087"/>
    </source>
</evidence>
<name>L1I568_GUITC</name>
<organism evidence="1">
    <name type="scientific">Guillardia theta (strain CCMP2712)</name>
    <name type="common">Cryptophyte</name>
    <dbReference type="NCBI Taxonomy" id="905079"/>
    <lineage>
        <taxon>Eukaryota</taxon>
        <taxon>Cryptophyceae</taxon>
        <taxon>Pyrenomonadales</taxon>
        <taxon>Geminigeraceae</taxon>
        <taxon>Guillardia</taxon>
    </lineage>
</organism>
<reference evidence="2" key="3">
    <citation type="submission" date="2016-03" db="UniProtKB">
        <authorList>
            <consortium name="EnsemblProtists"/>
        </authorList>
    </citation>
    <scope>IDENTIFICATION</scope>
</reference>
<dbReference type="PaxDb" id="55529-EKX31366"/>
<gene>
    <name evidence="1" type="ORF">GUITHDRAFT_156616</name>
</gene>